<dbReference type="Proteomes" id="UP001159100">
    <property type="component" value="Unassembled WGS sequence"/>
</dbReference>
<accession>A0ABT6QIU7</accession>
<organism evidence="1 2">
    <name type="scientific">Pseudomonas fungipugnans</name>
    <dbReference type="NCBI Taxonomy" id="3024217"/>
    <lineage>
        <taxon>Bacteria</taxon>
        <taxon>Pseudomonadati</taxon>
        <taxon>Pseudomonadota</taxon>
        <taxon>Gammaproteobacteria</taxon>
        <taxon>Pseudomonadales</taxon>
        <taxon>Pseudomonadaceae</taxon>
        <taxon>Pseudomonas</taxon>
    </lineage>
</organism>
<evidence type="ECO:0000313" key="2">
    <source>
        <dbReference type="Proteomes" id="UP001159100"/>
    </source>
</evidence>
<keyword evidence="2" id="KW-1185">Reference proteome</keyword>
<dbReference type="EMBL" id="JARBWL010000001">
    <property type="protein sequence ID" value="MDI2590715.1"/>
    <property type="molecule type" value="Genomic_DNA"/>
</dbReference>
<comment type="caution">
    <text evidence="1">The sequence shown here is derived from an EMBL/GenBank/DDBJ whole genome shotgun (WGS) entry which is preliminary data.</text>
</comment>
<gene>
    <name evidence="1" type="ORF">POF45_04595</name>
</gene>
<sequence length="795" mass="88127">MQIHNVLYGQGCRGCAALQSITSQFQAQFPGYVIEPCIVMKGPPAPTLTLYQISPAPWELPAQFGWELPKLTHQSVQIALRSFQLPGVDALRKYEGLLATTKAFAAAFKHGTIRFAGESKTGSTSPGPFYCIDTGKRRIRAPVVDEALSAAGILKHCRQEQKDWALDEELHTQAQLHGARILGYEFLGKGGFHIRYVSRTGFMGLDTRWRAREKFWGQSGFRRGETLALVIMAELFPASDWARNTRPAFLLQENGYRLELDGYSPSLKLALEYQGKHHYEPHSESEEDKAQFAEWQARDIFKRKRCADSDVNVKLVEVPDAPLDPDAFLASILAIIREMGLQPGNATPSLDRITARWKDLCANPLKSFQDKFMEGLGIHELLSPELARIGKATTVKYRCGTCTTINEVKAKGIAEGAALQFCANCAAKQMGNRSRALALAKWVEAGVPPEVIAAVEVGEGGRYEYRCDQQHITVLHSMERTLAHVHKGAFACPECHSQRVGIPASHVAQLPRYRESFSRDVQALGLTVEQYLPYREQVMEAEIRCPLGHLHVLDRETVRLMLLNKCLADRQVVPWACPTCCFPGLSFADIVISRSTVFHRLHVLQGMYPKAGYMGGFDHTSLGDEMYTCGALHSDGSPHPPIRISFRNLQKAAEVRPSNHLCGTCGLLAGQVGGRSKTLEDLVAAMWVLRDEIGKTASLPKPLEAPTVEFVSGEISDKNEVSTTKTRLRFWCGVADHSPVEATKDYYFNRAQARGRGFCSRCVDLVGAKKAPLPVPSGPVGALRDYKLRREPTAK</sequence>
<dbReference type="RefSeq" id="WP_282315201.1">
    <property type="nucleotide sequence ID" value="NZ_JARBWL010000001.1"/>
</dbReference>
<protein>
    <submittedName>
        <fullName evidence="1">Uncharacterized protein</fullName>
    </submittedName>
</protein>
<reference evidence="1 2" key="1">
    <citation type="submission" date="2023-02" db="EMBL/GenBank/DDBJ databases">
        <title>Pseudomonas chrutzelriedensis sp. nov., a potently antifungal strain isolated from moss.</title>
        <authorList>
            <person name="Schnyder A."/>
            <person name="Kalawong R."/>
            <person name="Eberl L."/>
            <person name="Agnoli K."/>
        </authorList>
    </citation>
    <scope>NUCLEOTIDE SEQUENCE [LARGE SCALE GENOMIC DNA]</scope>
    <source>
        <strain evidence="1 2">681</strain>
    </source>
</reference>
<evidence type="ECO:0000313" key="1">
    <source>
        <dbReference type="EMBL" id="MDI2590715.1"/>
    </source>
</evidence>
<proteinExistence type="predicted"/>
<name>A0ABT6QIU7_9PSED</name>